<proteinExistence type="predicted"/>
<evidence type="ECO:0000313" key="3">
    <source>
        <dbReference type="Proteomes" id="UP000800041"/>
    </source>
</evidence>
<keyword evidence="3" id="KW-1185">Reference proteome</keyword>
<dbReference type="AlphaFoldDB" id="A0A6G1GLC9"/>
<organism evidence="2 3">
    <name type="scientific">Aulographum hederae CBS 113979</name>
    <dbReference type="NCBI Taxonomy" id="1176131"/>
    <lineage>
        <taxon>Eukaryota</taxon>
        <taxon>Fungi</taxon>
        <taxon>Dikarya</taxon>
        <taxon>Ascomycota</taxon>
        <taxon>Pezizomycotina</taxon>
        <taxon>Dothideomycetes</taxon>
        <taxon>Pleosporomycetidae</taxon>
        <taxon>Aulographales</taxon>
        <taxon>Aulographaceae</taxon>
    </lineage>
</organism>
<feature type="transmembrane region" description="Helical" evidence="1">
    <location>
        <begin position="21"/>
        <end position="44"/>
    </location>
</feature>
<dbReference type="OrthoDB" id="5593235at2759"/>
<evidence type="ECO:0000256" key="1">
    <source>
        <dbReference type="SAM" id="Phobius"/>
    </source>
</evidence>
<dbReference type="Proteomes" id="UP000800041">
    <property type="component" value="Unassembled WGS sequence"/>
</dbReference>
<protein>
    <submittedName>
        <fullName evidence="2">Uncharacterized protein</fullName>
    </submittedName>
</protein>
<dbReference type="EMBL" id="ML977194">
    <property type="protein sequence ID" value="KAF1981766.1"/>
    <property type="molecule type" value="Genomic_DNA"/>
</dbReference>
<keyword evidence="1" id="KW-0472">Membrane</keyword>
<name>A0A6G1GLC9_9PEZI</name>
<sequence>MLLPQLRGYAPLRVGKAQIPVNYYTVALAFFTFVLVFGIGAHFFGSTVKAGALAAAYATGGLPRYWSKTGKGDLGGVTMWKKPEGLKIVGLIFYGRRSSVSILDCYLKRNLAENGGLFDQVLFLARTDKKEDLDWLDVLVKTTPSYRRVNVSTIGDQYASAYDVCEDGTMYIKIDDDIVFIEDSAIPTIAKLKYEHPEYFTVSANIMNQPSLSWVHQHLGAIRPYLPELQQPPETPKPASGWKASALPRWQGPDNFTVTDDFVAPYPHHRWLPSDSIDDTPIMTASYGAFSAALWHWTIAAQEHFSFFEHLEKNELWRYKFHHWDYFYQRMGIQFIAIMGQDINRAKPIDRDDEAYFSEVVPKKLKRHAVVDGRAVVAHYSFNPQIEGMSSTDILDRYRAYAIENICIKQQHTKPT</sequence>
<gene>
    <name evidence="2" type="ORF">K402DRAFT_398289</name>
</gene>
<evidence type="ECO:0000313" key="2">
    <source>
        <dbReference type="EMBL" id="KAF1981766.1"/>
    </source>
</evidence>
<accession>A0A6G1GLC9</accession>
<keyword evidence="1" id="KW-1133">Transmembrane helix</keyword>
<reference evidence="2" key="1">
    <citation type="journal article" date="2020" name="Stud. Mycol.">
        <title>101 Dothideomycetes genomes: a test case for predicting lifestyles and emergence of pathogens.</title>
        <authorList>
            <person name="Haridas S."/>
            <person name="Albert R."/>
            <person name="Binder M."/>
            <person name="Bloem J."/>
            <person name="Labutti K."/>
            <person name="Salamov A."/>
            <person name="Andreopoulos B."/>
            <person name="Baker S."/>
            <person name="Barry K."/>
            <person name="Bills G."/>
            <person name="Bluhm B."/>
            <person name="Cannon C."/>
            <person name="Castanera R."/>
            <person name="Culley D."/>
            <person name="Daum C."/>
            <person name="Ezra D."/>
            <person name="Gonzalez J."/>
            <person name="Henrissat B."/>
            <person name="Kuo A."/>
            <person name="Liang C."/>
            <person name="Lipzen A."/>
            <person name="Lutzoni F."/>
            <person name="Magnuson J."/>
            <person name="Mondo S."/>
            <person name="Nolan M."/>
            <person name="Ohm R."/>
            <person name="Pangilinan J."/>
            <person name="Park H.-J."/>
            <person name="Ramirez L."/>
            <person name="Alfaro M."/>
            <person name="Sun H."/>
            <person name="Tritt A."/>
            <person name="Yoshinaga Y."/>
            <person name="Zwiers L.-H."/>
            <person name="Turgeon B."/>
            <person name="Goodwin S."/>
            <person name="Spatafora J."/>
            <person name="Crous P."/>
            <person name="Grigoriev I."/>
        </authorList>
    </citation>
    <scope>NUCLEOTIDE SEQUENCE</scope>
    <source>
        <strain evidence="2">CBS 113979</strain>
    </source>
</reference>
<keyword evidence="1" id="KW-0812">Transmembrane</keyword>